<dbReference type="Proteomes" id="UP001377168">
    <property type="component" value="Unassembled WGS sequence"/>
</dbReference>
<keyword evidence="2" id="KW-1185">Reference proteome</keyword>
<accession>A0ACC6PPR4</accession>
<comment type="caution">
    <text evidence="1">The sequence shown here is derived from an EMBL/GenBank/DDBJ whole genome shotgun (WGS) entry which is preliminary data.</text>
</comment>
<evidence type="ECO:0000313" key="1">
    <source>
        <dbReference type="EMBL" id="MEJ8633315.1"/>
    </source>
</evidence>
<name>A0ACC6PPR4_9ACTN</name>
<dbReference type="EMBL" id="JBBKAJ010000022">
    <property type="protein sequence ID" value="MEJ8633315.1"/>
    <property type="molecule type" value="Genomic_DNA"/>
</dbReference>
<evidence type="ECO:0000313" key="2">
    <source>
        <dbReference type="Proteomes" id="UP001377168"/>
    </source>
</evidence>
<proteinExistence type="predicted"/>
<reference evidence="1" key="1">
    <citation type="submission" date="2024-03" db="EMBL/GenBank/DDBJ databases">
        <title>Novel Streptomyces species of biotechnological and ecological value are a feature of Machair soil.</title>
        <authorList>
            <person name="Prole J.R."/>
            <person name="Goodfellow M."/>
            <person name="Allenby N."/>
            <person name="Ward A.C."/>
        </authorList>
    </citation>
    <scope>NUCLEOTIDE SEQUENCE</scope>
    <source>
        <strain evidence="1">MS2.AVA.5</strain>
    </source>
</reference>
<sequence length="253" mass="27854">MNELRYVYAVSRPFQAALPKDLLGVAGAPVYALGHGDLVAVVSAVSPDDFDEAPLKAHLENLDWLSDTARAHESVVAALASVTSPLPLRLATVCRDDDGVRRLLESGHARFLRTLERLDGRVEWGVKVYAEAPAQSPDSAGPAPATGRDYLRRRLRERRTSERSWESADVVSRRLHEELARHAEAVRLHRPQQAQLSQAAGHNVLNAAYLVPREESAAFVETVNRLKPEEPGLSAELTGPWVPYSFAGDEDEQ</sequence>
<gene>
    <name evidence="1" type="ORF">WKI67_07895</name>
</gene>
<organism evidence="1 2">
    <name type="scientific">Streptomyces achmelvichensis</name>
    <dbReference type="NCBI Taxonomy" id="3134111"/>
    <lineage>
        <taxon>Bacteria</taxon>
        <taxon>Bacillati</taxon>
        <taxon>Actinomycetota</taxon>
        <taxon>Actinomycetes</taxon>
        <taxon>Kitasatosporales</taxon>
        <taxon>Streptomycetaceae</taxon>
        <taxon>Streptomyces</taxon>
    </lineage>
</organism>
<protein>
    <submittedName>
        <fullName evidence="1">GvpL/GvpF family gas vesicle protein</fullName>
    </submittedName>
</protein>